<dbReference type="EMBL" id="CM023479">
    <property type="protein sequence ID" value="KAH7975165.1"/>
    <property type="molecule type" value="Genomic_DNA"/>
</dbReference>
<accession>A0ACB8DS45</accession>
<protein>
    <submittedName>
        <fullName evidence="1">Uncharacterized protein</fullName>
    </submittedName>
</protein>
<evidence type="ECO:0000313" key="1">
    <source>
        <dbReference type="EMBL" id="KAH7975165.1"/>
    </source>
</evidence>
<organism evidence="1 2">
    <name type="scientific">Dermacentor silvarum</name>
    <name type="common">Tick</name>
    <dbReference type="NCBI Taxonomy" id="543639"/>
    <lineage>
        <taxon>Eukaryota</taxon>
        <taxon>Metazoa</taxon>
        <taxon>Ecdysozoa</taxon>
        <taxon>Arthropoda</taxon>
        <taxon>Chelicerata</taxon>
        <taxon>Arachnida</taxon>
        <taxon>Acari</taxon>
        <taxon>Parasitiformes</taxon>
        <taxon>Ixodida</taxon>
        <taxon>Ixodoidea</taxon>
        <taxon>Ixodidae</taxon>
        <taxon>Rhipicephalinae</taxon>
        <taxon>Dermacentor</taxon>
    </lineage>
</organism>
<keyword evidence="2" id="KW-1185">Reference proteome</keyword>
<evidence type="ECO:0000313" key="2">
    <source>
        <dbReference type="Proteomes" id="UP000821865"/>
    </source>
</evidence>
<comment type="caution">
    <text evidence="1">The sequence shown here is derived from an EMBL/GenBank/DDBJ whole genome shotgun (WGS) entry which is preliminary data.</text>
</comment>
<reference evidence="1" key="1">
    <citation type="submission" date="2020-05" db="EMBL/GenBank/DDBJ databases">
        <title>Large-scale comparative analyses of tick genomes elucidate their genetic diversity and vector capacities.</title>
        <authorList>
            <person name="Jia N."/>
            <person name="Wang J."/>
            <person name="Shi W."/>
            <person name="Du L."/>
            <person name="Sun Y."/>
            <person name="Zhan W."/>
            <person name="Jiang J."/>
            <person name="Wang Q."/>
            <person name="Zhang B."/>
            <person name="Ji P."/>
            <person name="Sakyi L.B."/>
            <person name="Cui X."/>
            <person name="Yuan T."/>
            <person name="Jiang B."/>
            <person name="Yang W."/>
            <person name="Lam T.T.-Y."/>
            <person name="Chang Q."/>
            <person name="Ding S."/>
            <person name="Wang X."/>
            <person name="Zhu J."/>
            <person name="Ruan X."/>
            <person name="Zhao L."/>
            <person name="Wei J."/>
            <person name="Que T."/>
            <person name="Du C."/>
            <person name="Cheng J."/>
            <person name="Dai P."/>
            <person name="Han X."/>
            <person name="Huang E."/>
            <person name="Gao Y."/>
            <person name="Liu J."/>
            <person name="Shao H."/>
            <person name="Ye R."/>
            <person name="Li L."/>
            <person name="Wei W."/>
            <person name="Wang X."/>
            <person name="Wang C."/>
            <person name="Yang T."/>
            <person name="Huo Q."/>
            <person name="Li W."/>
            <person name="Guo W."/>
            <person name="Chen H."/>
            <person name="Zhou L."/>
            <person name="Ni X."/>
            <person name="Tian J."/>
            <person name="Zhou Y."/>
            <person name="Sheng Y."/>
            <person name="Liu T."/>
            <person name="Pan Y."/>
            <person name="Xia L."/>
            <person name="Li J."/>
            <person name="Zhao F."/>
            <person name="Cao W."/>
        </authorList>
    </citation>
    <scope>NUCLEOTIDE SEQUENCE</scope>
    <source>
        <strain evidence="1">Dsil-2018</strain>
    </source>
</reference>
<name>A0ACB8DS45_DERSI</name>
<dbReference type="Proteomes" id="UP000821865">
    <property type="component" value="Chromosome 10"/>
</dbReference>
<gene>
    <name evidence="1" type="ORF">HPB49_024704</name>
</gene>
<sequence length="507" mass="57269">MEGSADEATDHFVPCTAGENETCQIVNKLSTWNELLLGSQFELREMKTAGQLSLSCIRDSPRIENFDSLRLPQYPELIGWLLRTHNCIASVYVSAVGIASLSVLEALRHSAGTKTVIFWFEDVEALNAAFEVITCLTKTEELHCGIHYDAALDGFMTALSALLEASTALKSLTLSCLQLMGPMVDTLFTHLLLSKHKLKELVLDHCELSCDSYPNALNEYIGEPDDRLVDALRLLPKFQHVTDLSIELRSGSRRLYLALKEYLTSTTALHNLELSVRWNVVVDAEGANPWWSAIHESLSRNKSLKKLRVSGHQISAQDIEGLADAVKRSQSITWVMLINVAPNNASVFVRRLSKGIADNWTLLFVHCWFSIDVDAARDWFAVCETTRRNCGIVARAARFMKASLLDRYVVGALEHVSRYPVLLDEVAELANIDRSEIVDLVRDRLKSAETLDGFMRVVGVVRERVVCHPPDEDRMQLDDLIEDCWRHVRRFLMIYDVKHSIRQMDKI</sequence>
<proteinExistence type="predicted"/>